<dbReference type="AlphaFoldDB" id="A0A1A9ZA41"/>
<name>A0A1A9ZA41_GLOPL</name>
<keyword evidence="3" id="KW-1185">Reference proteome</keyword>
<reference evidence="3" key="1">
    <citation type="submission" date="2014-03" db="EMBL/GenBank/DDBJ databases">
        <authorList>
            <person name="Aksoy S."/>
            <person name="Warren W."/>
            <person name="Wilson R.K."/>
        </authorList>
    </citation>
    <scope>NUCLEOTIDE SEQUENCE [LARGE SCALE GENOMIC DNA]</scope>
    <source>
        <strain evidence="3">IAEA</strain>
    </source>
</reference>
<protein>
    <submittedName>
        <fullName evidence="2">Uncharacterized protein</fullName>
    </submittedName>
</protein>
<dbReference type="EnsemblMetazoa" id="GPAI008297-RA">
    <property type="protein sequence ID" value="GPAI008297-PA"/>
    <property type="gene ID" value="GPAI008297"/>
</dbReference>
<keyword evidence="1" id="KW-1133">Transmembrane helix</keyword>
<keyword evidence="1" id="KW-0812">Transmembrane</keyword>
<feature type="transmembrane region" description="Helical" evidence="1">
    <location>
        <begin position="20"/>
        <end position="42"/>
    </location>
</feature>
<keyword evidence="1" id="KW-0472">Membrane</keyword>
<dbReference type="VEuPathDB" id="VectorBase:GPAI008297"/>
<dbReference type="Proteomes" id="UP000092445">
    <property type="component" value="Unassembled WGS sequence"/>
</dbReference>
<sequence>MSQFYRNRRRRQSGEPCDCLRPLIRIFGFISAIVLPGTPYWLQVQSAVKSIANFHLSELSGDSYPSNPVQAYTYLFNIIADVIATWVMNIITIQLDTTETGLFAQTYN</sequence>
<evidence type="ECO:0000313" key="2">
    <source>
        <dbReference type="EnsemblMetazoa" id="GPAI008297-PA"/>
    </source>
</evidence>
<evidence type="ECO:0000313" key="3">
    <source>
        <dbReference type="Proteomes" id="UP000092445"/>
    </source>
</evidence>
<proteinExistence type="predicted"/>
<organism evidence="2 3">
    <name type="scientific">Glossina pallidipes</name>
    <name type="common">Tsetse fly</name>
    <dbReference type="NCBI Taxonomy" id="7398"/>
    <lineage>
        <taxon>Eukaryota</taxon>
        <taxon>Metazoa</taxon>
        <taxon>Ecdysozoa</taxon>
        <taxon>Arthropoda</taxon>
        <taxon>Hexapoda</taxon>
        <taxon>Insecta</taxon>
        <taxon>Pterygota</taxon>
        <taxon>Neoptera</taxon>
        <taxon>Endopterygota</taxon>
        <taxon>Diptera</taxon>
        <taxon>Brachycera</taxon>
        <taxon>Muscomorpha</taxon>
        <taxon>Hippoboscoidea</taxon>
        <taxon>Glossinidae</taxon>
        <taxon>Glossina</taxon>
    </lineage>
</organism>
<accession>A0A1A9ZA41</accession>
<reference evidence="2" key="2">
    <citation type="submission" date="2020-05" db="UniProtKB">
        <authorList>
            <consortium name="EnsemblMetazoa"/>
        </authorList>
    </citation>
    <scope>IDENTIFICATION</scope>
    <source>
        <strain evidence="2">IAEA</strain>
    </source>
</reference>
<evidence type="ECO:0000256" key="1">
    <source>
        <dbReference type="SAM" id="Phobius"/>
    </source>
</evidence>